<dbReference type="EMBL" id="CP045423">
    <property type="protein sequence ID" value="QFU15362.1"/>
    <property type="molecule type" value="Genomic_DNA"/>
</dbReference>
<dbReference type="InterPro" id="IPR038293">
    <property type="entry name" value="ATPase_inh_sub_z_sf"/>
</dbReference>
<proteinExistence type="predicted"/>
<dbReference type="Pfam" id="PF07345">
    <property type="entry name" value="ATPaseInh_sub_z"/>
    <property type="match status" value="1"/>
</dbReference>
<evidence type="ECO:0000313" key="1">
    <source>
        <dbReference type="EMBL" id="QFU15362.1"/>
    </source>
</evidence>
<dbReference type="RefSeq" id="WP_152585008.1">
    <property type="nucleotide sequence ID" value="NZ_CP045423.1"/>
</dbReference>
<dbReference type="AlphaFoldDB" id="A0A5P9JRJ2"/>
<name>A0A5P9JRJ2_9HYPH</name>
<accession>A0A5P9JRJ2</accession>
<organism evidence="1 2">
    <name type="scientific">Microvirga thermotolerans</name>
    <dbReference type="NCBI Taxonomy" id="2651334"/>
    <lineage>
        <taxon>Bacteria</taxon>
        <taxon>Pseudomonadati</taxon>
        <taxon>Pseudomonadota</taxon>
        <taxon>Alphaproteobacteria</taxon>
        <taxon>Hyphomicrobiales</taxon>
        <taxon>Methylobacteriaceae</taxon>
        <taxon>Microvirga</taxon>
    </lineage>
</organism>
<reference evidence="1 2" key="1">
    <citation type="submission" date="2019-10" db="EMBL/GenBank/DDBJ databases">
        <title>Isolation, Identification of Microvirga thermotolerans HR1, a novel thermophilic bacterium and Comparative Genomics of the genus Microvirga.</title>
        <authorList>
            <person name="Li J."/>
            <person name="Zhang W."/>
            <person name="Lin M."/>
            <person name="Wang J."/>
        </authorList>
    </citation>
    <scope>NUCLEOTIDE SEQUENCE [LARGE SCALE GENOMIC DNA]</scope>
    <source>
        <strain evidence="1 2">HR1</strain>
    </source>
</reference>
<dbReference type="Gene3D" id="1.10.790.20">
    <property type="entry name" value="Domain of unknown function DUF1476"/>
    <property type="match status" value="1"/>
</dbReference>
<protein>
    <submittedName>
        <fullName evidence="1">DUF1476 family protein</fullName>
    </submittedName>
</protein>
<evidence type="ECO:0000313" key="2">
    <source>
        <dbReference type="Proteomes" id="UP000325614"/>
    </source>
</evidence>
<keyword evidence="2" id="KW-1185">Reference proteome</keyword>
<dbReference type="KEGG" id="mico:GDR74_03490"/>
<dbReference type="Proteomes" id="UP000325614">
    <property type="component" value="Chromosome"/>
</dbReference>
<dbReference type="InterPro" id="IPR009945">
    <property type="entry name" value="ATPase_inh_sub_z"/>
</dbReference>
<gene>
    <name evidence="1" type="ORF">GDR74_03490</name>
</gene>
<sequence>MTAFDERKDAFEKKFAHDEELRFKATARRNKLFGLWAAAQLGKAGAEAEDYAKSVVLADFQEVGDADVIRKVRADLEAAGKPVGESELGRILHEQMARAVDEIKAGR</sequence>
<dbReference type="PIRSF" id="PIRSF031780">
    <property type="entry name" value="UCP031780"/>
    <property type="match status" value="1"/>
</dbReference>